<sequence length="73" mass="7751">MFLVCACWVRECVLTASGTTGKDQICIDAAFAAIPVVNGLSLVDIWGDGWGLASIRPIKLPIRTAMSAMIKAI</sequence>
<dbReference type="Proteomes" id="UP000193391">
    <property type="component" value="Unassembled WGS sequence"/>
</dbReference>
<name>A0A1Y2KY56_9PROT</name>
<dbReference type="STRING" id="1293891.TMES_16350"/>
<accession>A0A1Y2KY56</accession>
<reference evidence="1 2" key="1">
    <citation type="submission" date="2014-03" db="EMBL/GenBank/DDBJ databases">
        <title>The draft genome sequence of Thalassospira mesophila JCM 18969.</title>
        <authorList>
            <person name="Lai Q."/>
            <person name="Shao Z."/>
        </authorList>
    </citation>
    <scope>NUCLEOTIDE SEQUENCE [LARGE SCALE GENOMIC DNA]</scope>
    <source>
        <strain evidence="1 2">JCM 18969</strain>
    </source>
</reference>
<gene>
    <name evidence="1" type="ORF">TMES_16350</name>
</gene>
<dbReference type="AlphaFoldDB" id="A0A1Y2KY56"/>
<proteinExistence type="predicted"/>
<comment type="caution">
    <text evidence="1">The sequence shown here is derived from an EMBL/GenBank/DDBJ whole genome shotgun (WGS) entry which is preliminary data.</text>
</comment>
<dbReference type="EMBL" id="JFKA01000008">
    <property type="protein sequence ID" value="OSQ37016.1"/>
    <property type="molecule type" value="Genomic_DNA"/>
</dbReference>
<keyword evidence="2" id="KW-1185">Reference proteome</keyword>
<evidence type="ECO:0000313" key="1">
    <source>
        <dbReference type="EMBL" id="OSQ37016.1"/>
    </source>
</evidence>
<organism evidence="1 2">
    <name type="scientific">Thalassospira mesophila</name>
    <dbReference type="NCBI Taxonomy" id="1293891"/>
    <lineage>
        <taxon>Bacteria</taxon>
        <taxon>Pseudomonadati</taxon>
        <taxon>Pseudomonadota</taxon>
        <taxon>Alphaproteobacteria</taxon>
        <taxon>Rhodospirillales</taxon>
        <taxon>Thalassospiraceae</taxon>
        <taxon>Thalassospira</taxon>
    </lineage>
</organism>
<evidence type="ECO:0000313" key="2">
    <source>
        <dbReference type="Proteomes" id="UP000193391"/>
    </source>
</evidence>
<protein>
    <submittedName>
        <fullName evidence="1">Uncharacterized protein</fullName>
    </submittedName>
</protein>